<protein>
    <submittedName>
        <fullName evidence="1">Uncharacterized protein</fullName>
    </submittedName>
</protein>
<evidence type="ECO:0000313" key="1">
    <source>
        <dbReference type="EMBL" id="CAF9910104.1"/>
    </source>
</evidence>
<dbReference type="Proteomes" id="UP000664521">
    <property type="component" value="Unassembled WGS sequence"/>
</dbReference>
<keyword evidence="2" id="KW-1185">Reference proteome</keyword>
<accession>A0A8H3IDY4</accession>
<dbReference type="EMBL" id="CAJPDS010000008">
    <property type="protein sequence ID" value="CAF9910104.1"/>
    <property type="molecule type" value="Genomic_DNA"/>
</dbReference>
<dbReference type="OrthoDB" id="432970at2759"/>
<dbReference type="AlphaFoldDB" id="A0A8H3IDY4"/>
<sequence length="162" mass="17536">MDPATLVTTFKALPRNPKVPSGFTANHWHFSLRHVPLNPPGTLLFLINPGSRYIHVEGPIPPAAENEPLPLRATIYAMLLLKAFNNNLGAPLEHGKTLRNGRPWSWSTDDAEVAGAVGEVLRGWGVGEGLESVGIAGQEDNTIATEQWAQFLEGLKSKAGVR</sequence>
<gene>
    <name evidence="1" type="ORF">HETSPECPRED_009611</name>
</gene>
<comment type="caution">
    <text evidence="1">The sequence shown here is derived from an EMBL/GenBank/DDBJ whole genome shotgun (WGS) entry which is preliminary data.</text>
</comment>
<name>A0A8H3IDY4_9LECA</name>
<evidence type="ECO:0000313" key="2">
    <source>
        <dbReference type="Proteomes" id="UP000664521"/>
    </source>
</evidence>
<organism evidence="1 2">
    <name type="scientific">Heterodermia speciosa</name>
    <dbReference type="NCBI Taxonomy" id="116794"/>
    <lineage>
        <taxon>Eukaryota</taxon>
        <taxon>Fungi</taxon>
        <taxon>Dikarya</taxon>
        <taxon>Ascomycota</taxon>
        <taxon>Pezizomycotina</taxon>
        <taxon>Lecanoromycetes</taxon>
        <taxon>OSLEUM clade</taxon>
        <taxon>Lecanoromycetidae</taxon>
        <taxon>Caliciales</taxon>
        <taxon>Physciaceae</taxon>
        <taxon>Heterodermia</taxon>
    </lineage>
</organism>
<reference evidence="1" key="1">
    <citation type="submission" date="2021-03" db="EMBL/GenBank/DDBJ databases">
        <authorList>
            <person name="Tagirdzhanova G."/>
        </authorList>
    </citation>
    <scope>NUCLEOTIDE SEQUENCE</scope>
</reference>
<proteinExistence type="predicted"/>